<dbReference type="RefSeq" id="WP_234615012.1">
    <property type="nucleotide sequence ID" value="NZ_CP098806.1"/>
</dbReference>
<protein>
    <submittedName>
        <fullName evidence="2">DUF3455 domain-containing protein</fullName>
    </submittedName>
</protein>
<feature type="signal peptide" evidence="1">
    <location>
        <begin position="1"/>
        <end position="18"/>
    </location>
</feature>
<keyword evidence="3" id="KW-1185">Reference proteome</keyword>
<keyword evidence="1" id="KW-0732">Signal</keyword>
<reference evidence="2" key="1">
    <citation type="submission" date="2021-12" db="EMBL/GenBank/DDBJ databases">
        <title>Novel species in genus Dyadobacter.</title>
        <authorList>
            <person name="Ma C."/>
        </authorList>
    </citation>
    <scope>NUCLEOTIDE SEQUENCE</scope>
    <source>
        <strain evidence="2">CY399</strain>
    </source>
</reference>
<feature type="chain" id="PRO_5040784008" evidence="1">
    <location>
        <begin position="19"/>
        <end position="203"/>
    </location>
</feature>
<evidence type="ECO:0000313" key="3">
    <source>
        <dbReference type="Proteomes" id="UP001139700"/>
    </source>
</evidence>
<sequence>MIKIFHSFTTLIRMAVFAAVSLTACTDHVDPDTSSPAFKIAQALALPIPAAVALPANPNGNSPVAVYFAEGVQRYKAQEKLYSYPTSYEWVFVEPEADLFAVSNAKVGRHFGGPSWTVDATNSLIVGQQFSPAKTTNVDPQHIDWLLLMPKTGTIPNGRFQETDYIQRIATKGGRAPVVPPGNALETVDVPYTAVYIFSKINP</sequence>
<name>A0A9X1PBI3_9BACT</name>
<dbReference type="Pfam" id="PF11937">
    <property type="entry name" value="DUF3455"/>
    <property type="match status" value="1"/>
</dbReference>
<gene>
    <name evidence="2" type="ORF">LXM24_18700</name>
</gene>
<comment type="caution">
    <text evidence="2">The sequence shown here is derived from an EMBL/GenBank/DDBJ whole genome shotgun (WGS) entry which is preliminary data.</text>
</comment>
<evidence type="ECO:0000313" key="2">
    <source>
        <dbReference type="EMBL" id="MCF0042144.1"/>
    </source>
</evidence>
<dbReference type="EMBL" id="JAJTTA010000003">
    <property type="protein sequence ID" value="MCF0042144.1"/>
    <property type="molecule type" value="Genomic_DNA"/>
</dbReference>
<evidence type="ECO:0000256" key="1">
    <source>
        <dbReference type="SAM" id="SignalP"/>
    </source>
</evidence>
<dbReference type="InterPro" id="IPR021851">
    <property type="entry name" value="DUF3455"/>
</dbReference>
<dbReference type="PANTHER" id="PTHR35567:SF1">
    <property type="entry name" value="CONSERVED FUNGAL PROTEIN (AFU_ORTHOLOGUE AFUA_1G14230)"/>
    <property type="match status" value="1"/>
</dbReference>
<dbReference type="AlphaFoldDB" id="A0A9X1PBI3"/>
<dbReference type="PANTHER" id="PTHR35567">
    <property type="entry name" value="MALATE DEHYDROGENASE (AFU_ORTHOLOGUE AFUA_2G13800)"/>
    <property type="match status" value="1"/>
</dbReference>
<dbReference type="Proteomes" id="UP001139700">
    <property type="component" value="Unassembled WGS sequence"/>
</dbReference>
<accession>A0A9X1PBI3</accession>
<proteinExistence type="predicted"/>
<dbReference type="PROSITE" id="PS51257">
    <property type="entry name" value="PROKAR_LIPOPROTEIN"/>
    <property type="match status" value="1"/>
</dbReference>
<organism evidence="2 3">
    <name type="scientific">Dyadobacter fanqingshengii</name>
    <dbReference type="NCBI Taxonomy" id="2906443"/>
    <lineage>
        <taxon>Bacteria</taxon>
        <taxon>Pseudomonadati</taxon>
        <taxon>Bacteroidota</taxon>
        <taxon>Cytophagia</taxon>
        <taxon>Cytophagales</taxon>
        <taxon>Spirosomataceae</taxon>
        <taxon>Dyadobacter</taxon>
    </lineage>
</organism>